<dbReference type="SUPFAM" id="SSF54495">
    <property type="entry name" value="UBC-like"/>
    <property type="match status" value="1"/>
</dbReference>
<dbReference type="InterPro" id="IPR000608">
    <property type="entry name" value="UBC"/>
</dbReference>
<dbReference type="Pfam" id="PF00179">
    <property type="entry name" value="UQ_con"/>
    <property type="match status" value="1"/>
</dbReference>
<evidence type="ECO:0000313" key="7">
    <source>
        <dbReference type="EMBL" id="OJJ86181.1"/>
    </source>
</evidence>
<comment type="similarity">
    <text evidence="4">Belongs to the ubiquitin-conjugating enzyme family.</text>
</comment>
<dbReference type="EMBL" id="KV878893">
    <property type="protein sequence ID" value="OJJ86181.1"/>
    <property type="molecule type" value="Genomic_DNA"/>
</dbReference>
<dbReference type="Proteomes" id="UP000184300">
    <property type="component" value="Unassembled WGS sequence"/>
</dbReference>
<dbReference type="Gene3D" id="3.10.110.10">
    <property type="entry name" value="Ubiquitin Conjugating Enzyme"/>
    <property type="match status" value="1"/>
</dbReference>
<accession>A0A1L9VQL6</accession>
<name>A0A1L9VQL6_ASPGL</name>
<evidence type="ECO:0000256" key="1">
    <source>
        <dbReference type="ARBA" id="ARBA00022679"/>
    </source>
</evidence>
<dbReference type="GO" id="GO:0016740">
    <property type="term" value="F:transferase activity"/>
    <property type="evidence" value="ECO:0007669"/>
    <property type="project" value="UniProtKB-KW"/>
</dbReference>
<dbReference type="InterPro" id="IPR016135">
    <property type="entry name" value="UBQ-conjugating_enzyme/RWD"/>
</dbReference>
<keyword evidence="8" id="KW-1185">Reference proteome</keyword>
<feature type="region of interest" description="Disordered" evidence="5">
    <location>
        <begin position="164"/>
        <end position="200"/>
    </location>
</feature>
<sequence length="200" mass="22512">MSSPKRRIETDVSDRNIPGLMDEAKWADLLMSDYEVTLVNDNSEQEFYVRIKGPDETPFAGGHWKVHVELPDQYPYKSPSIGFVNRIFHPNIDELSGSVCLDVINQTWSPMYDMINIFEVFVPQLLRYPNPADPLNGEAAAMLMREPKTYEAKVKEYVAKYASKDAVDDAEEDTESEDELSSAGSYESGGEEPAGTMDDV</sequence>
<evidence type="ECO:0000256" key="3">
    <source>
        <dbReference type="PROSITE-ProRule" id="PRU10133"/>
    </source>
</evidence>
<dbReference type="PROSITE" id="PS50127">
    <property type="entry name" value="UBC_2"/>
    <property type="match status" value="1"/>
</dbReference>
<evidence type="ECO:0000256" key="4">
    <source>
        <dbReference type="RuleBase" id="RU362109"/>
    </source>
</evidence>
<keyword evidence="4" id="KW-0547">Nucleotide-binding</keyword>
<dbReference type="RefSeq" id="XP_022402875.1">
    <property type="nucleotide sequence ID" value="XM_022546195.1"/>
</dbReference>
<organism evidence="7 8">
    <name type="scientific">Aspergillus glaucus CBS 516.65</name>
    <dbReference type="NCBI Taxonomy" id="1160497"/>
    <lineage>
        <taxon>Eukaryota</taxon>
        <taxon>Fungi</taxon>
        <taxon>Dikarya</taxon>
        <taxon>Ascomycota</taxon>
        <taxon>Pezizomycotina</taxon>
        <taxon>Eurotiomycetes</taxon>
        <taxon>Eurotiomycetidae</taxon>
        <taxon>Eurotiales</taxon>
        <taxon>Aspergillaceae</taxon>
        <taxon>Aspergillus</taxon>
        <taxon>Aspergillus subgen. Aspergillus</taxon>
    </lineage>
</organism>
<dbReference type="AlphaFoldDB" id="A0A1L9VQL6"/>
<keyword evidence="1" id="KW-0808">Transferase</keyword>
<proteinExistence type="inferred from homology"/>
<dbReference type="GO" id="GO:0005524">
    <property type="term" value="F:ATP binding"/>
    <property type="evidence" value="ECO:0007669"/>
    <property type="project" value="UniProtKB-UniRule"/>
</dbReference>
<reference evidence="8" key="1">
    <citation type="journal article" date="2017" name="Genome Biol.">
        <title>Comparative genomics reveals high biological diversity and specific adaptations in the industrially and medically important fungal genus Aspergillus.</title>
        <authorList>
            <person name="de Vries R.P."/>
            <person name="Riley R."/>
            <person name="Wiebenga A."/>
            <person name="Aguilar-Osorio G."/>
            <person name="Amillis S."/>
            <person name="Uchima C.A."/>
            <person name="Anderluh G."/>
            <person name="Asadollahi M."/>
            <person name="Askin M."/>
            <person name="Barry K."/>
            <person name="Battaglia E."/>
            <person name="Bayram O."/>
            <person name="Benocci T."/>
            <person name="Braus-Stromeyer S.A."/>
            <person name="Caldana C."/>
            <person name="Canovas D."/>
            <person name="Cerqueira G.C."/>
            <person name="Chen F."/>
            <person name="Chen W."/>
            <person name="Choi C."/>
            <person name="Clum A."/>
            <person name="Dos Santos R.A."/>
            <person name="Damasio A.R."/>
            <person name="Diallinas G."/>
            <person name="Emri T."/>
            <person name="Fekete E."/>
            <person name="Flipphi M."/>
            <person name="Freyberg S."/>
            <person name="Gallo A."/>
            <person name="Gournas C."/>
            <person name="Habgood R."/>
            <person name="Hainaut M."/>
            <person name="Harispe M.L."/>
            <person name="Henrissat B."/>
            <person name="Hilden K.S."/>
            <person name="Hope R."/>
            <person name="Hossain A."/>
            <person name="Karabika E."/>
            <person name="Karaffa L."/>
            <person name="Karanyi Z."/>
            <person name="Krasevec N."/>
            <person name="Kuo A."/>
            <person name="Kusch H."/>
            <person name="LaButti K."/>
            <person name="Lagendijk E.L."/>
            <person name="Lapidus A."/>
            <person name="Levasseur A."/>
            <person name="Lindquist E."/>
            <person name="Lipzen A."/>
            <person name="Logrieco A.F."/>
            <person name="MacCabe A."/>
            <person name="Maekelae M.R."/>
            <person name="Malavazi I."/>
            <person name="Melin P."/>
            <person name="Meyer V."/>
            <person name="Mielnichuk N."/>
            <person name="Miskei M."/>
            <person name="Molnar A.P."/>
            <person name="Mule G."/>
            <person name="Ngan C.Y."/>
            <person name="Orejas M."/>
            <person name="Orosz E."/>
            <person name="Ouedraogo J.P."/>
            <person name="Overkamp K.M."/>
            <person name="Park H.-S."/>
            <person name="Perrone G."/>
            <person name="Piumi F."/>
            <person name="Punt P.J."/>
            <person name="Ram A.F."/>
            <person name="Ramon A."/>
            <person name="Rauscher S."/>
            <person name="Record E."/>
            <person name="Riano-Pachon D.M."/>
            <person name="Robert V."/>
            <person name="Roehrig J."/>
            <person name="Ruller R."/>
            <person name="Salamov A."/>
            <person name="Salih N.S."/>
            <person name="Samson R.A."/>
            <person name="Sandor E."/>
            <person name="Sanguinetti M."/>
            <person name="Schuetze T."/>
            <person name="Sepcic K."/>
            <person name="Shelest E."/>
            <person name="Sherlock G."/>
            <person name="Sophianopoulou V."/>
            <person name="Squina F.M."/>
            <person name="Sun H."/>
            <person name="Susca A."/>
            <person name="Todd R.B."/>
            <person name="Tsang A."/>
            <person name="Unkles S.E."/>
            <person name="van de Wiele N."/>
            <person name="van Rossen-Uffink D."/>
            <person name="Oliveira J.V."/>
            <person name="Vesth T.C."/>
            <person name="Visser J."/>
            <person name="Yu J.-H."/>
            <person name="Zhou M."/>
            <person name="Andersen M.R."/>
            <person name="Archer D.B."/>
            <person name="Baker S.E."/>
            <person name="Benoit I."/>
            <person name="Brakhage A.A."/>
            <person name="Braus G.H."/>
            <person name="Fischer R."/>
            <person name="Frisvad J.C."/>
            <person name="Goldman G.H."/>
            <person name="Houbraken J."/>
            <person name="Oakley B."/>
            <person name="Pocsi I."/>
            <person name="Scazzocchio C."/>
            <person name="Seiboth B."/>
            <person name="vanKuyk P.A."/>
            <person name="Wortman J."/>
            <person name="Dyer P.S."/>
            <person name="Grigoriev I.V."/>
        </authorList>
    </citation>
    <scope>NUCLEOTIDE SEQUENCE [LARGE SCALE GENOMIC DNA]</scope>
    <source>
        <strain evidence="8">CBS 516.65</strain>
    </source>
</reference>
<feature type="compositionally biased region" description="Acidic residues" evidence="5">
    <location>
        <begin position="168"/>
        <end position="180"/>
    </location>
</feature>
<dbReference type="InterPro" id="IPR023313">
    <property type="entry name" value="UBQ-conjugating_AS"/>
</dbReference>
<feature type="compositionally biased region" description="Low complexity" evidence="5">
    <location>
        <begin position="181"/>
        <end position="200"/>
    </location>
</feature>
<dbReference type="OrthoDB" id="269518at2759"/>
<dbReference type="FunFam" id="3.10.110.10:FF:000061">
    <property type="entry name" value="Ubiquitin-conjugating enzyme E2 8"/>
    <property type="match status" value="1"/>
</dbReference>
<dbReference type="PANTHER" id="PTHR24068">
    <property type="entry name" value="UBIQUITIN-CONJUGATING ENZYME E2"/>
    <property type="match status" value="1"/>
</dbReference>
<gene>
    <name evidence="7" type="ORF">ASPGLDRAFT_45226</name>
</gene>
<dbReference type="VEuPathDB" id="FungiDB:ASPGLDRAFT_45226"/>
<evidence type="ECO:0000313" key="8">
    <source>
        <dbReference type="Proteomes" id="UP000184300"/>
    </source>
</evidence>
<evidence type="ECO:0000256" key="2">
    <source>
        <dbReference type="ARBA" id="ARBA00022786"/>
    </source>
</evidence>
<keyword evidence="4" id="KW-0067">ATP-binding</keyword>
<feature type="active site" description="Glycyl thioester intermediate" evidence="3">
    <location>
        <position position="100"/>
    </location>
</feature>
<dbReference type="GeneID" id="34462456"/>
<dbReference type="PROSITE" id="PS00183">
    <property type="entry name" value="UBC_1"/>
    <property type="match status" value="1"/>
</dbReference>
<feature type="domain" description="UBC core" evidence="6">
    <location>
        <begin position="14"/>
        <end position="163"/>
    </location>
</feature>
<dbReference type="CDD" id="cd23797">
    <property type="entry name" value="UBCc_UBE2H"/>
    <property type="match status" value="1"/>
</dbReference>
<dbReference type="SMART" id="SM00212">
    <property type="entry name" value="UBCc"/>
    <property type="match status" value="1"/>
</dbReference>
<keyword evidence="2 4" id="KW-0833">Ubl conjugation pathway</keyword>
<evidence type="ECO:0000259" key="6">
    <source>
        <dbReference type="PROSITE" id="PS50127"/>
    </source>
</evidence>
<protein>
    <recommendedName>
        <fullName evidence="6">UBC core domain-containing protein</fullName>
    </recommendedName>
</protein>
<evidence type="ECO:0000256" key="5">
    <source>
        <dbReference type="SAM" id="MobiDB-lite"/>
    </source>
</evidence>
<dbReference type="STRING" id="1160497.A0A1L9VQL6"/>